<dbReference type="Proteomes" id="UP000290172">
    <property type="component" value="Unassembled WGS sequence"/>
</dbReference>
<comment type="subcellular location">
    <subcellularLocation>
        <location evidence="1">Membrane</location>
        <topology evidence="1">Multi-pass membrane protein</topology>
    </subcellularLocation>
</comment>
<dbReference type="PANTHER" id="PTHR30028:SF0">
    <property type="entry name" value="PROTEIN ALUMINUM SENSITIVE 3"/>
    <property type="match status" value="1"/>
</dbReference>
<evidence type="ECO:0008006" key="9">
    <source>
        <dbReference type="Google" id="ProtNLM"/>
    </source>
</evidence>
<name>A0A4Q0YDN9_9BACT</name>
<gene>
    <name evidence="7" type="ORF">CRV08_07145</name>
</gene>
<evidence type="ECO:0000313" key="8">
    <source>
        <dbReference type="Proteomes" id="UP000290172"/>
    </source>
</evidence>
<evidence type="ECO:0000256" key="4">
    <source>
        <dbReference type="ARBA" id="ARBA00022989"/>
    </source>
</evidence>
<feature type="transmembrane region" description="Helical" evidence="6">
    <location>
        <begin position="161"/>
        <end position="182"/>
    </location>
</feature>
<evidence type="ECO:0000256" key="5">
    <source>
        <dbReference type="ARBA" id="ARBA00023136"/>
    </source>
</evidence>
<dbReference type="RefSeq" id="WP_128980554.1">
    <property type="nucleotide sequence ID" value="NZ_PDKJ01000005.1"/>
</dbReference>
<dbReference type="InterPro" id="IPR005226">
    <property type="entry name" value="UPF0014_fam"/>
</dbReference>
<organism evidence="7 8">
    <name type="scientific">Halarcobacter ebronensis</name>
    <dbReference type="NCBI Taxonomy" id="1462615"/>
    <lineage>
        <taxon>Bacteria</taxon>
        <taxon>Pseudomonadati</taxon>
        <taxon>Campylobacterota</taxon>
        <taxon>Epsilonproteobacteria</taxon>
        <taxon>Campylobacterales</taxon>
        <taxon>Arcobacteraceae</taxon>
        <taxon>Halarcobacter</taxon>
    </lineage>
</organism>
<protein>
    <recommendedName>
        <fullName evidence="9">ABC transporter permease</fullName>
    </recommendedName>
</protein>
<feature type="transmembrane region" description="Helical" evidence="6">
    <location>
        <begin position="6"/>
        <end position="23"/>
    </location>
</feature>
<comment type="similarity">
    <text evidence="2">Belongs to the UPF0014 family.</text>
</comment>
<feature type="transmembrane region" description="Helical" evidence="6">
    <location>
        <begin position="202"/>
        <end position="224"/>
    </location>
</feature>
<feature type="transmembrane region" description="Helical" evidence="6">
    <location>
        <begin position="60"/>
        <end position="79"/>
    </location>
</feature>
<dbReference type="Pfam" id="PF03649">
    <property type="entry name" value="UPF0014"/>
    <property type="match status" value="2"/>
</dbReference>
<comment type="caution">
    <text evidence="7">The sequence shown here is derived from an EMBL/GenBank/DDBJ whole genome shotgun (WGS) entry which is preliminary data.</text>
</comment>
<keyword evidence="5 6" id="KW-0472">Membrane</keyword>
<dbReference type="AlphaFoldDB" id="A0A4Q0YDN9"/>
<dbReference type="EMBL" id="PDKJ01000005">
    <property type="protein sequence ID" value="RXJ68596.1"/>
    <property type="molecule type" value="Genomic_DNA"/>
</dbReference>
<evidence type="ECO:0000256" key="2">
    <source>
        <dbReference type="ARBA" id="ARBA00005268"/>
    </source>
</evidence>
<feature type="transmembrane region" description="Helical" evidence="6">
    <location>
        <begin position="91"/>
        <end position="110"/>
    </location>
</feature>
<evidence type="ECO:0000256" key="6">
    <source>
        <dbReference type="SAM" id="Phobius"/>
    </source>
</evidence>
<dbReference type="GO" id="GO:0005886">
    <property type="term" value="C:plasma membrane"/>
    <property type="evidence" value="ECO:0007669"/>
    <property type="project" value="TreeGrafter"/>
</dbReference>
<evidence type="ECO:0000313" key="7">
    <source>
        <dbReference type="EMBL" id="RXJ68596.1"/>
    </source>
</evidence>
<proteinExistence type="inferred from homology"/>
<keyword evidence="4 6" id="KW-1133">Transmembrane helix</keyword>
<keyword evidence="3 6" id="KW-0812">Transmembrane</keyword>
<reference evidence="7 8" key="1">
    <citation type="submission" date="2017-10" db="EMBL/GenBank/DDBJ databases">
        <title>Genomics of the genus Arcobacter.</title>
        <authorList>
            <person name="Perez-Cataluna A."/>
            <person name="Figueras M.J."/>
        </authorList>
    </citation>
    <scope>NUCLEOTIDE SEQUENCE [LARGE SCALE GENOMIC DNA]</scope>
    <source>
        <strain evidence="7 8">CECT 8993</strain>
    </source>
</reference>
<sequence>MQNISFYNLCLTLLPLIVVWYYYKKWTNNSTEIIVATLRMLVQLIAIGYVLIFIFENKNIYLGLFIITFMIIVSSFIALRNTNDKSKKHYLQIFIAILGAGLINLFIIILVLKLEYTYEPRYIIPLSGMIFANTMNALSLAIERFEKESLREDSFEKAREIAFKACLIPQINALLAVGLVSLPGMMTGQILSGVDPLIAVRYQIMIMTMVLSSAGLSTIIYFLIKRKA</sequence>
<evidence type="ECO:0000256" key="3">
    <source>
        <dbReference type="ARBA" id="ARBA00022692"/>
    </source>
</evidence>
<accession>A0A4Q0YDN9</accession>
<feature type="transmembrane region" description="Helical" evidence="6">
    <location>
        <begin position="35"/>
        <end position="54"/>
    </location>
</feature>
<dbReference type="PANTHER" id="PTHR30028">
    <property type="entry name" value="UPF0014 INNER MEMBRANE PROTEIN YBBM-RELATED"/>
    <property type="match status" value="1"/>
</dbReference>
<evidence type="ECO:0000256" key="1">
    <source>
        <dbReference type="ARBA" id="ARBA00004141"/>
    </source>
</evidence>